<feature type="transmembrane region" description="Helical" evidence="6">
    <location>
        <begin position="275"/>
        <end position="294"/>
    </location>
</feature>
<gene>
    <name evidence="8" type="ORF">RRG08_055690</name>
</gene>
<dbReference type="Pfam" id="PF07690">
    <property type="entry name" value="MFS_1"/>
    <property type="match status" value="1"/>
</dbReference>
<feature type="transmembrane region" description="Helical" evidence="6">
    <location>
        <begin position="300"/>
        <end position="324"/>
    </location>
</feature>
<dbReference type="SUPFAM" id="SSF103473">
    <property type="entry name" value="MFS general substrate transporter"/>
    <property type="match status" value="1"/>
</dbReference>
<dbReference type="Gene3D" id="1.20.1250.20">
    <property type="entry name" value="MFS general substrate transporter like domains"/>
    <property type="match status" value="1"/>
</dbReference>
<keyword evidence="3 6" id="KW-1133">Transmembrane helix</keyword>
<keyword evidence="4 6" id="KW-0472">Membrane</keyword>
<keyword evidence="9" id="KW-1185">Reference proteome</keyword>
<dbReference type="InterPro" id="IPR020846">
    <property type="entry name" value="MFS_dom"/>
</dbReference>
<dbReference type="InterPro" id="IPR050382">
    <property type="entry name" value="MFS_Na/Anion_cotransporter"/>
</dbReference>
<evidence type="ECO:0000256" key="2">
    <source>
        <dbReference type="ARBA" id="ARBA00022692"/>
    </source>
</evidence>
<comment type="subcellular location">
    <subcellularLocation>
        <location evidence="1">Membrane</location>
        <topology evidence="1">Multi-pass membrane protein</topology>
    </subcellularLocation>
</comment>
<dbReference type="EMBL" id="JAWDGP010004734">
    <property type="protein sequence ID" value="KAK3762261.1"/>
    <property type="molecule type" value="Genomic_DNA"/>
</dbReference>
<evidence type="ECO:0000259" key="7">
    <source>
        <dbReference type="PROSITE" id="PS50850"/>
    </source>
</evidence>
<comment type="caution">
    <text evidence="8">The sequence shown here is derived from an EMBL/GenBank/DDBJ whole genome shotgun (WGS) entry which is preliminary data.</text>
</comment>
<dbReference type="PANTHER" id="PTHR11662">
    <property type="entry name" value="SOLUTE CARRIER FAMILY 17"/>
    <property type="match status" value="1"/>
</dbReference>
<dbReference type="GO" id="GO:0016020">
    <property type="term" value="C:membrane"/>
    <property type="evidence" value="ECO:0007669"/>
    <property type="project" value="UniProtKB-SubCell"/>
</dbReference>
<evidence type="ECO:0000256" key="4">
    <source>
        <dbReference type="ARBA" id="ARBA00023136"/>
    </source>
</evidence>
<proteinExistence type="predicted"/>
<dbReference type="PROSITE" id="PS50850">
    <property type="entry name" value="MFS"/>
    <property type="match status" value="1"/>
</dbReference>
<sequence>MRLLRENFPFLKCKHCFCICYSQHPCMVKLKQLEFSMEKKYDTIRRGRLGTKYMLASQEPVTLTMVRERHTELTNGAILVTTNNSMVCIEPDMPVLIGTGDGVTKQAIKSGDVLGPQKNDTDSKSVKKEATEITNKENPQTGELSFGFVREIFSWRGAIYLLLHLSLIALNLPKTSTNMALVCINTKRAEVLKLVNISGLVRDIDVRDSAINKMGNNSGSAYNRSQSVLEEYSYIMNDINWHSSTVGLVLSGSMFLSCIGPVLFDAILQKVGSRLIIFSTLMCNAGLMVTSPLMARSNPFLFLANRILIGLTAGANVPVIGAVLPQWTPDRQRLTATAIVFAGDIYFANFTQ</sequence>
<name>A0AAE0Z4R7_9GAST</name>
<accession>A0AAE0Z4R7</accession>
<evidence type="ECO:0000256" key="5">
    <source>
        <dbReference type="SAM" id="MobiDB-lite"/>
    </source>
</evidence>
<dbReference type="PANTHER" id="PTHR11662:SF399">
    <property type="entry name" value="FI19708P1-RELATED"/>
    <property type="match status" value="1"/>
</dbReference>
<organism evidence="8 9">
    <name type="scientific">Elysia crispata</name>
    <name type="common">lettuce slug</name>
    <dbReference type="NCBI Taxonomy" id="231223"/>
    <lineage>
        <taxon>Eukaryota</taxon>
        <taxon>Metazoa</taxon>
        <taxon>Spiralia</taxon>
        <taxon>Lophotrochozoa</taxon>
        <taxon>Mollusca</taxon>
        <taxon>Gastropoda</taxon>
        <taxon>Heterobranchia</taxon>
        <taxon>Euthyneura</taxon>
        <taxon>Panpulmonata</taxon>
        <taxon>Sacoglossa</taxon>
        <taxon>Placobranchoidea</taxon>
        <taxon>Plakobranchidae</taxon>
        <taxon>Elysia</taxon>
    </lineage>
</organism>
<evidence type="ECO:0000256" key="1">
    <source>
        <dbReference type="ARBA" id="ARBA00004141"/>
    </source>
</evidence>
<evidence type="ECO:0000256" key="3">
    <source>
        <dbReference type="ARBA" id="ARBA00022989"/>
    </source>
</evidence>
<dbReference type="InterPro" id="IPR036259">
    <property type="entry name" value="MFS_trans_sf"/>
</dbReference>
<reference evidence="8" key="1">
    <citation type="journal article" date="2023" name="G3 (Bethesda)">
        <title>A reference genome for the long-term kleptoplast-retaining sea slug Elysia crispata morphotype clarki.</title>
        <authorList>
            <person name="Eastman K.E."/>
            <person name="Pendleton A.L."/>
            <person name="Shaikh M.A."/>
            <person name="Suttiyut T."/>
            <person name="Ogas R."/>
            <person name="Tomko P."/>
            <person name="Gavelis G."/>
            <person name="Widhalm J.R."/>
            <person name="Wisecaver J.H."/>
        </authorList>
    </citation>
    <scope>NUCLEOTIDE SEQUENCE</scope>
    <source>
        <strain evidence="8">ECLA1</strain>
    </source>
</reference>
<feature type="compositionally biased region" description="Basic and acidic residues" evidence="5">
    <location>
        <begin position="119"/>
        <end position="131"/>
    </location>
</feature>
<protein>
    <recommendedName>
        <fullName evidence="7">Major facilitator superfamily (MFS) profile domain-containing protein</fullName>
    </recommendedName>
</protein>
<feature type="transmembrane region" description="Helical" evidence="6">
    <location>
        <begin position="153"/>
        <end position="172"/>
    </location>
</feature>
<feature type="transmembrane region" description="Helical" evidence="6">
    <location>
        <begin position="246"/>
        <end position="268"/>
    </location>
</feature>
<dbReference type="Proteomes" id="UP001283361">
    <property type="component" value="Unassembled WGS sequence"/>
</dbReference>
<dbReference type="GO" id="GO:0022857">
    <property type="term" value="F:transmembrane transporter activity"/>
    <property type="evidence" value="ECO:0007669"/>
    <property type="project" value="InterPro"/>
</dbReference>
<evidence type="ECO:0000256" key="6">
    <source>
        <dbReference type="SAM" id="Phobius"/>
    </source>
</evidence>
<keyword evidence="2 6" id="KW-0812">Transmembrane</keyword>
<dbReference type="GO" id="GO:0006820">
    <property type="term" value="P:monoatomic anion transport"/>
    <property type="evidence" value="ECO:0007669"/>
    <property type="project" value="TreeGrafter"/>
</dbReference>
<evidence type="ECO:0000313" key="9">
    <source>
        <dbReference type="Proteomes" id="UP001283361"/>
    </source>
</evidence>
<feature type="region of interest" description="Disordered" evidence="5">
    <location>
        <begin position="111"/>
        <end position="131"/>
    </location>
</feature>
<dbReference type="AlphaFoldDB" id="A0AAE0Z4R7"/>
<dbReference type="InterPro" id="IPR011701">
    <property type="entry name" value="MFS"/>
</dbReference>
<evidence type="ECO:0000313" key="8">
    <source>
        <dbReference type="EMBL" id="KAK3762261.1"/>
    </source>
</evidence>
<feature type="domain" description="Major facilitator superfamily (MFS) profile" evidence="7">
    <location>
        <begin position="191"/>
        <end position="352"/>
    </location>
</feature>